<evidence type="ECO:0000313" key="12">
    <source>
        <dbReference type="Proteomes" id="UP001157126"/>
    </source>
</evidence>
<keyword evidence="12" id="KW-1185">Reference proteome</keyword>
<feature type="transmembrane region" description="Helical" evidence="8">
    <location>
        <begin position="218"/>
        <end position="236"/>
    </location>
</feature>
<accession>A0ABQ6IM95</accession>
<feature type="transmembrane region" description="Helical" evidence="8">
    <location>
        <begin position="452"/>
        <end position="472"/>
    </location>
</feature>
<evidence type="ECO:0000259" key="10">
    <source>
        <dbReference type="Pfam" id="PF12821"/>
    </source>
</evidence>
<evidence type="ECO:0000256" key="3">
    <source>
        <dbReference type="ARBA" id="ARBA00022692"/>
    </source>
</evidence>
<comment type="caution">
    <text evidence="11">The sequence shown here is derived from an EMBL/GenBank/DDBJ whole genome shotgun (WGS) entry which is preliminary data.</text>
</comment>
<dbReference type="Proteomes" id="UP001157126">
    <property type="component" value="Unassembled WGS sequence"/>
</dbReference>
<feature type="transmembrane region" description="Helical" evidence="8">
    <location>
        <begin position="372"/>
        <end position="393"/>
    </location>
</feature>
<feature type="transmembrane region" description="Helical" evidence="8">
    <location>
        <begin position="302"/>
        <end position="325"/>
    </location>
</feature>
<feature type="compositionally biased region" description="Polar residues" evidence="7">
    <location>
        <begin position="24"/>
        <end position="33"/>
    </location>
</feature>
<keyword evidence="3 8" id="KW-0812">Transmembrane</keyword>
<keyword evidence="4 8" id="KW-1133">Transmembrane helix</keyword>
<evidence type="ECO:0000256" key="1">
    <source>
        <dbReference type="ARBA" id="ARBA00004651"/>
    </source>
</evidence>
<feature type="transmembrane region" description="Helical" evidence="8">
    <location>
        <begin position="492"/>
        <end position="512"/>
    </location>
</feature>
<evidence type="ECO:0000256" key="8">
    <source>
        <dbReference type="SAM" id="Phobius"/>
    </source>
</evidence>
<keyword evidence="5 8" id="KW-0472">Membrane</keyword>
<dbReference type="EMBL" id="BSUO01000001">
    <property type="protein sequence ID" value="GMA38876.1"/>
    <property type="molecule type" value="Genomic_DNA"/>
</dbReference>
<reference evidence="12" key="1">
    <citation type="journal article" date="2019" name="Int. J. Syst. Evol. Microbiol.">
        <title>The Global Catalogue of Microorganisms (GCM) 10K type strain sequencing project: providing services to taxonomists for standard genome sequencing and annotation.</title>
        <authorList>
            <consortium name="The Broad Institute Genomics Platform"/>
            <consortium name="The Broad Institute Genome Sequencing Center for Infectious Disease"/>
            <person name="Wu L."/>
            <person name="Ma J."/>
        </authorList>
    </citation>
    <scope>NUCLEOTIDE SEQUENCE [LARGE SCALE GENOMIC DNA]</scope>
    <source>
        <strain evidence="12">NBRC 113072</strain>
    </source>
</reference>
<dbReference type="Pfam" id="PF12821">
    <property type="entry name" value="ThrE_2"/>
    <property type="match status" value="1"/>
</dbReference>
<evidence type="ECO:0000256" key="2">
    <source>
        <dbReference type="ARBA" id="ARBA00022475"/>
    </source>
</evidence>
<evidence type="ECO:0000256" key="7">
    <source>
        <dbReference type="SAM" id="MobiDB-lite"/>
    </source>
</evidence>
<evidence type="ECO:0000256" key="5">
    <source>
        <dbReference type="ARBA" id="ARBA00023136"/>
    </source>
</evidence>
<feature type="region of interest" description="Disordered" evidence="7">
    <location>
        <begin position="1"/>
        <end position="33"/>
    </location>
</feature>
<feature type="transmembrane region" description="Helical" evidence="8">
    <location>
        <begin position="267"/>
        <end position="287"/>
    </location>
</feature>
<dbReference type="Pfam" id="PF06738">
    <property type="entry name" value="ThrE"/>
    <property type="match status" value="1"/>
</dbReference>
<evidence type="ECO:0000259" key="9">
    <source>
        <dbReference type="Pfam" id="PF06738"/>
    </source>
</evidence>
<dbReference type="PANTHER" id="PTHR34390">
    <property type="entry name" value="UPF0442 PROTEIN YJJB-RELATED"/>
    <property type="match status" value="1"/>
</dbReference>
<protein>
    <submittedName>
        <fullName evidence="11">Membrane protein</fullName>
    </submittedName>
</protein>
<feature type="transmembrane region" description="Helical" evidence="8">
    <location>
        <begin position="400"/>
        <end position="417"/>
    </location>
</feature>
<evidence type="ECO:0000256" key="6">
    <source>
        <dbReference type="ARBA" id="ARBA00034125"/>
    </source>
</evidence>
<gene>
    <name evidence="11" type="ORF">GCM10025883_09210</name>
</gene>
<keyword evidence="2" id="KW-1003">Cell membrane</keyword>
<sequence length="541" mass="57039">MTEQFSPDPQPSAHHDYDKYEVNPTLTGVSSDPPSEVFEIVDQSVVEANMGSAVTAARTTPPQKIGAKTAFIRRAKSAVRAVDPPTWGLDLREISDGIEKARSRAVIDLAMRIAESTLSTGASAADVTANTLAVTSAYGLRAVHVDVTFTSIAVTHHRGAHEDPVTMVRIVRVRVADYDRLAATQQLISDIADGDLPLEDAQRRFFDIMGRPHLYRRWVITLSFVLLGGGVATLIGGRPLEILLAMLISGLVDRAMIWTGRKRVATFFAQMLGGAIPTVFATIIIALREHIPFIDASVRPSVLVATGIVILLAGLSVVGAAQDAIDGYYVTAAARTFEVVVLTLGILVGVLGTITLASTLGVPSYLIPPASLATSPVVQLIAVAFIAISYVLGCYARPRTILISVGMGLLGWTASLIVGELEVGGLAATALACVVVGFFSQPAAWMFRVPSLAISTAGIVAFLPGSMVYRGLYYLVEPAPVTTPSTDGPTLLWTAAGTGLAIAGGVSLGSYFGRQVKRDPRSAQARASARALRRGAAPVAD</sequence>
<proteinExistence type="inferred from homology"/>
<feature type="transmembrane region" description="Helical" evidence="8">
    <location>
        <begin position="337"/>
        <end position="360"/>
    </location>
</feature>
<dbReference type="InterPro" id="IPR024528">
    <property type="entry name" value="ThrE_2"/>
</dbReference>
<comment type="similarity">
    <text evidence="6">Belongs to the ThrE exporter (TC 2.A.79) family.</text>
</comment>
<comment type="subcellular location">
    <subcellularLocation>
        <location evidence="1">Cell membrane</location>
        <topology evidence="1">Multi-pass membrane protein</topology>
    </subcellularLocation>
</comment>
<feature type="domain" description="Threonine/Serine exporter ThrE" evidence="10">
    <location>
        <begin position="380"/>
        <end position="508"/>
    </location>
</feature>
<evidence type="ECO:0000256" key="4">
    <source>
        <dbReference type="ARBA" id="ARBA00022989"/>
    </source>
</evidence>
<feature type="domain" description="Threonine/serine exporter-like N-terminal" evidence="9">
    <location>
        <begin position="108"/>
        <end position="356"/>
    </location>
</feature>
<organism evidence="11 12">
    <name type="scientific">Mobilicoccus caccae</name>
    <dbReference type="NCBI Taxonomy" id="1859295"/>
    <lineage>
        <taxon>Bacteria</taxon>
        <taxon>Bacillati</taxon>
        <taxon>Actinomycetota</taxon>
        <taxon>Actinomycetes</taxon>
        <taxon>Micrococcales</taxon>
        <taxon>Dermatophilaceae</taxon>
        <taxon>Mobilicoccus</taxon>
    </lineage>
</organism>
<evidence type="ECO:0000313" key="11">
    <source>
        <dbReference type="EMBL" id="GMA38876.1"/>
    </source>
</evidence>
<dbReference type="RefSeq" id="WP_284302904.1">
    <property type="nucleotide sequence ID" value="NZ_BSUO01000001.1"/>
</dbReference>
<feature type="transmembrane region" description="Helical" evidence="8">
    <location>
        <begin position="423"/>
        <end position="440"/>
    </location>
</feature>
<name>A0ABQ6IM95_9MICO</name>
<dbReference type="InterPro" id="IPR050539">
    <property type="entry name" value="ThrE_Dicarb/AminoAcid_Exp"/>
</dbReference>
<dbReference type="InterPro" id="IPR010619">
    <property type="entry name" value="ThrE-like_N"/>
</dbReference>